<dbReference type="InterPro" id="IPR036864">
    <property type="entry name" value="Zn2-C6_fun-type_DNA-bd_sf"/>
</dbReference>
<dbReference type="Gene3D" id="4.10.240.10">
    <property type="entry name" value="Zn(2)-C6 fungal-type DNA-binding domain"/>
    <property type="match status" value="1"/>
</dbReference>
<dbReference type="PANTHER" id="PTHR43791:SF38">
    <property type="entry name" value="MAJOR FACILITATOR SUPERFAMILY (MFS) PROFILE DOMAIN-CONTAINING PROTEIN"/>
    <property type="match status" value="1"/>
</dbReference>
<dbReference type="Pfam" id="PF04082">
    <property type="entry name" value="Fungal_trans"/>
    <property type="match status" value="1"/>
</dbReference>
<dbReference type="PROSITE" id="PS50850">
    <property type="entry name" value="MFS"/>
    <property type="match status" value="1"/>
</dbReference>
<dbReference type="Pfam" id="PF00172">
    <property type="entry name" value="Zn_clus"/>
    <property type="match status" value="1"/>
</dbReference>
<keyword evidence="3 9" id="KW-0812">Transmembrane</keyword>
<evidence type="ECO:0008006" key="14">
    <source>
        <dbReference type="Google" id="ProtNLM"/>
    </source>
</evidence>
<feature type="domain" description="Major facilitator superfamily (MFS) profile" evidence="11">
    <location>
        <begin position="679"/>
        <end position="1092"/>
    </location>
</feature>
<dbReference type="CDD" id="cd12148">
    <property type="entry name" value="fungal_TF_MHR"/>
    <property type="match status" value="1"/>
</dbReference>
<dbReference type="GeneID" id="62159561"/>
<dbReference type="GO" id="GO:0016020">
    <property type="term" value="C:membrane"/>
    <property type="evidence" value="ECO:0007669"/>
    <property type="project" value="UniProtKB-SubCell"/>
</dbReference>
<evidence type="ECO:0000259" key="10">
    <source>
        <dbReference type="PROSITE" id="PS50048"/>
    </source>
</evidence>
<feature type="region of interest" description="Disordered" evidence="8">
    <location>
        <begin position="1"/>
        <end position="25"/>
    </location>
</feature>
<evidence type="ECO:0000313" key="12">
    <source>
        <dbReference type="EMBL" id="KAF9878868.1"/>
    </source>
</evidence>
<keyword evidence="7" id="KW-0539">Nucleus</keyword>
<feature type="transmembrane region" description="Helical" evidence="9">
    <location>
        <begin position="675"/>
        <end position="692"/>
    </location>
</feature>
<dbReference type="InterPro" id="IPR020846">
    <property type="entry name" value="MFS_dom"/>
</dbReference>
<dbReference type="SUPFAM" id="SSF103473">
    <property type="entry name" value="MFS general substrate transporter"/>
    <property type="match status" value="1"/>
</dbReference>
<organism evidence="12 13">
    <name type="scientific">Colletotrichum karsti</name>
    <dbReference type="NCBI Taxonomy" id="1095194"/>
    <lineage>
        <taxon>Eukaryota</taxon>
        <taxon>Fungi</taxon>
        <taxon>Dikarya</taxon>
        <taxon>Ascomycota</taxon>
        <taxon>Pezizomycotina</taxon>
        <taxon>Sordariomycetes</taxon>
        <taxon>Hypocreomycetidae</taxon>
        <taxon>Glomerellales</taxon>
        <taxon>Glomerellaceae</taxon>
        <taxon>Colletotrichum</taxon>
        <taxon>Colletotrichum boninense species complex</taxon>
    </lineage>
</organism>
<dbReference type="FunFam" id="1.20.1250.20:FF:000394">
    <property type="entry name" value="MFS general substrate transporter"/>
    <property type="match status" value="1"/>
</dbReference>
<dbReference type="GO" id="GO:0000981">
    <property type="term" value="F:DNA-binding transcription factor activity, RNA polymerase II-specific"/>
    <property type="evidence" value="ECO:0007669"/>
    <property type="project" value="InterPro"/>
</dbReference>
<evidence type="ECO:0000256" key="2">
    <source>
        <dbReference type="ARBA" id="ARBA00022448"/>
    </source>
</evidence>
<feature type="transmembrane region" description="Helical" evidence="9">
    <location>
        <begin position="1004"/>
        <end position="1025"/>
    </location>
</feature>
<proteinExistence type="predicted"/>
<evidence type="ECO:0000256" key="4">
    <source>
        <dbReference type="ARBA" id="ARBA00022723"/>
    </source>
</evidence>
<evidence type="ECO:0000256" key="8">
    <source>
        <dbReference type="SAM" id="MobiDB-lite"/>
    </source>
</evidence>
<keyword evidence="4" id="KW-0479">Metal-binding</keyword>
<dbReference type="GO" id="GO:0022857">
    <property type="term" value="F:transmembrane transporter activity"/>
    <property type="evidence" value="ECO:0007669"/>
    <property type="project" value="InterPro"/>
</dbReference>
<reference evidence="12" key="1">
    <citation type="submission" date="2020-03" db="EMBL/GenBank/DDBJ databases">
        <authorList>
            <person name="He L."/>
        </authorList>
    </citation>
    <scope>NUCLEOTIDE SEQUENCE</scope>
    <source>
        <strain evidence="12">CkLH20</strain>
    </source>
</reference>
<feature type="transmembrane region" description="Helical" evidence="9">
    <location>
        <begin position="1070"/>
        <end position="1091"/>
    </location>
</feature>
<keyword evidence="6 9" id="KW-0472">Membrane</keyword>
<dbReference type="FunFam" id="1.20.1250.20:FF:000057">
    <property type="entry name" value="MFS general substrate transporter"/>
    <property type="match status" value="1"/>
</dbReference>
<feature type="transmembrane region" description="Helical" evidence="9">
    <location>
        <begin position="949"/>
        <end position="968"/>
    </location>
</feature>
<feature type="transmembrane region" description="Helical" evidence="9">
    <location>
        <begin position="775"/>
        <end position="795"/>
    </location>
</feature>
<evidence type="ECO:0000256" key="3">
    <source>
        <dbReference type="ARBA" id="ARBA00022692"/>
    </source>
</evidence>
<accession>A0A9P6I9L7</accession>
<keyword evidence="13" id="KW-1185">Reference proteome</keyword>
<dbReference type="InterPro" id="IPR007219">
    <property type="entry name" value="XnlR_reg_dom"/>
</dbReference>
<dbReference type="InterPro" id="IPR001138">
    <property type="entry name" value="Zn2Cys6_DnaBD"/>
</dbReference>
<feature type="domain" description="Zn(2)-C6 fungal-type" evidence="10">
    <location>
        <begin position="34"/>
        <end position="66"/>
    </location>
</feature>
<name>A0A9P6I9L7_9PEZI</name>
<dbReference type="RefSeq" id="XP_038748329.1">
    <property type="nucleotide sequence ID" value="XM_038886487.1"/>
</dbReference>
<dbReference type="InterPro" id="IPR011701">
    <property type="entry name" value="MFS"/>
</dbReference>
<comment type="subcellular location">
    <subcellularLocation>
        <location evidence="1">Membrane</location>
        <topology evidence="1">Multi-pass membrane protein</topology>
    </subcellularLocation>
</comment>
<dbReference type="Proteomes" id="UP000781932">
    <property type="component" value="Unassembled WGS sequence"/>
</dbReference>
<dbReference type="SMART" id="SM00906">
    <property type="entry name" value="Fungal_trans"/>
    <property type="match status" value="1"/>
</dbReference>
<feature type="transmembrane region" description="Helical" evidence="9">
    <location>
        <begin position="519"/>
        <end position="539"/>
    </location>
</feature>
<dbReference type="EMBL" id="JAATWM020000009">
    <property type="protein sequence ID" value="KAF9878868.1"/>
    <property type="molecule type" value="Genomic_DNA"/>
</dbReference>
<feature type="compositionally biased region" description="Basic and acidic residues" evidence="8">
    <location>
        <begin position="1"/>
        <end position="10"/>
    </location>
</feature>
<protein>
    <recommendedName>
        <fullName evidence="14">Major facilitator superfamily (MFS) profile domain-containing protein</fullName>
    </recommendedName>
</protein>
<evidence type="ECO:0000256" key="5">
    <source>
        <dbReference type="ARBA" id="ARBA00022989"/>
    </source>
</evidence>
<feature type="transmembrane region" description="Helical" evidence="9">
    <location>
        <begin position="839"/>
        <end position="862"/>
    </location>
</feature>
<feature type="transmembrane region" description="Helical" evidence="9">
    <location>
        <begin position="1037"/>
        <end position="1058"/>
    </location>
</feature>
<comment type="caution">
    <text evidence="12">The sequence shown here is derived from an EMBL/GenBank/DDBJ whole genome shotgun (WGS) entry which is preliminary data.</text>
</comment>
<dbReference type="SMART" id="SM00066">
    <property type="entry name" value="GAL4"/>
    <property type="match status" value="1"/>
</dbReference>
<reference evidence="12" key="2">
    <citation type="submission" date="2020-11" db="EMBL/GenBank/DDBJ databases">
        <title>Whole genome sequencing of Colletotrichum sp.</title>
        <authorList>
            <person name="Li H."/>
        </authorList>
    </citation>
    <scope>NUCLEOTIDE SEQUENCE</scope>
    <source>
        <strain evidence="12">CkLH20</strain>
    </source>
</reference>
<dbReference type="SUPFAM" id="SSF57701">
    <property type="entry name" value="Zn2/Cys6 DNA-binding domain"/>
    <property type="match status" value="1"/>
</dbReference>
<dbReference type="OrthoDB" id="4060227at2759"/>
<dbReference type="Gene3D" id="1.20.1250.20">
    <property type="entry name" value="MFS general substrate transporter like domains"/>
    <property type="match status" value="2"/>
</dbReference>
<dbReference type="PANTHER" id="PTHR43791">
    <property type="entry name" value="PERMEASE-RELATED"/>
    <property type="match status" value="1"/>
</dbReference>
<feature type="transmembrane region" description="Helical" evidence="9">
    <location>
        <begin position="715"/>
        <end position="733"/>
    </location>
</feature>
<dbReference type="CDD" id="cd00067">
    <property type="entry name" value="GAL4"/>
    <property type="match status" value="1"/>
</dbReference>
<feature type="compositionally biased region" description="Low complexity" evidence="8">
    <location>
        <begin position="128"/>
        <end position="138"/>
    </location>
</feature>
<feature type="transmembrane region" description="Helical" evidence="9">
    <location>
        <begin position="807"/>
        <end position="827"/>
    </location>
</feature>
<feature type="region of interest" description="Disordered" evidence="8">
    <location>
        <begin position="114"/>
        <end position="148"/>
    </location>
</feature>
<feature type="transmembrane region" description="Helical" evidence="9">
    <location>
        <begin position="745"/>
        <end position="763"/>
    </location>
</feature>
<dbReference type="PROSITE" id="PS50048">
    <property type="entry name" value="ZN2_CY6_FUNGAL_2"/>
    <property type="match status" value="1"/>
</dbReference>
<evidence type="ECO:0000256" key="9">
    <source>
        <dbReference type="SAM" id="Phobius"/>
    </source>
</evidence>
<dbReference type="GO" id="GO:0003677">
    <property type="term" value="F:DNA binding"/>
    <property type="evidence" value="ECO:0007669"/>
    <property type="project" value="InterPro"/>
</dbReference>
<gene>
    <name evidence="12" type="ORF">CkaCkLH20_03768</name>
</gene>
<sequence length="1116" mass="123018">MKRARIDGPDKTPSSGGPAGHQVHMPKISRKIRACQECQNRKIKCGIEPGQNQCARCSRLGLQCVVNKSLQTLLDSENEWKTKMEMQLQALQASLNDVQRHIGMPQLVPLHGYHEGGGMSQSPVNLAGSQSSPGTGPSPIRPPDVTAMTRENSPEIHTTQDNGEDQAIVSAPMASLYEVTKLRNIRSDPGGRVHLPSNRAQEPDFIALGKFSLQEAEQLFSTFRNTLNAYLWGGIALVHDTLAATRLSSPLLTAAILAVTALHAQDEGRAFDTCYPIFLELASQSMFDRYHTLDDVRGLCVGAFYLSDLSWKLSGLAVRIATELNLHQFCAKALNNGSPQYVEQARLWYFLYVCDHHFSIAYGRPPVINEDASIVNHEAFLKLPGITQADHRLHSQVGVFIILSRMFHTFGPDRSRQVARTEFVKLQEFDNELGHWKTRWETRLETDKHISKYPAKGVILHYHFARLLLFSVCLRGLNASNPQDQFAVCDERRSFINTAISSASAALELILNDPDMRKAVIGVPLYLLTTIAYAAMFLMKVYMQWKQAKVDIHYDNVVSVIERIIALLGEQSRCTRHVAHYIGRGLSNMLDKFKERGPQEQYYVASGQPGAVGIPGQEPDTIATMSEEENERKQSVEMKEDKNAVAVDPADSELAEALRNYVPGTQEEKALVRKIDAYLMPILWIMYILNYVDRTNIGNAKIAGMQKDLGLTDDGYAWVLSIFFFGYLICEVPSNMILSRTRPSIFLPGIMLVWGALSALMAISKSYGALLGFRFVLGCIESGFFPGVLFVLSCFYTKKELGKRFAIFYTAAVLSGAFGGLLAGAITSNLHDAHGIAGWRWLFIVEGVATVGVAIVAFFVILDYPATAKQLTPAQRQLATVRIIADGIASGNTTSTTRLSHWQAFVAAVSDPRTWMFLVLFTLDVGAGTISYFIPTITLTLGYDTVKAQYMTVPIYAVASVCLNINAWSSDRNGERRWHVAAPLAVGFACSVVCAAVTHAVVRYVMICFVAAGIWSALPLVLSWTSGTISMPAEKRAIVLALVNAFGNFSSVYGSRIWPSKDAPQYHVGFGVTAAFLGAGMIIAVLIPIMIKMVNWKGTQAEKELAAQREAGEGSN</sequence>
<dbReference type="GO" id="GO:0006351">
    <property type="term" value="P:DNA-templated transcription"/>
    <property type="evidence" value="ECO:0007669"/>
    <property type="project" value="InterPro"/>
</dbReference>
<evidence type="ECO:0000256" key="1">
    <source>
        <dbReference type="ARBA" id="ARBA00004141"/>
    </source>
</evidence>
<feature type="transmembrane region" description="Helical" evidence="9">
    <location>
        <begin position="980"/>
        <end position="998"/>
    </location>
</feature>
<dbReference type="GO" id="GO:0008270">
    <property type="term" value="F:zinc ion binding"/>
    <property type="evidence" value="ECO:0007669"/>
    <property type="project" value="InterPro"/>
</dbReference>
<dbReference type="Pfam" id="PF07690">
    <property type="entry name" value="MFS_1"/>
    <property type="match status" value="1"/>
</dbReference>
<feature type="transmembrane region" description="Helical" evidence="9">
    <location>
        <begin position="915"/>
        <end position="937"/>
    </location>
</feature>
<dbReference type="AlphaFoldDB" id="A0A9P6I9L7"/>
<keyword evidence="5 9" id="KW-1133">Transmembrane helix</keyword>
<evidence type="ECO:0000256" key="6">
    <source>
        <dbReference type="ARBA" id="ARBA00023136"/>
    </source>
</evidence>
<evidence type="ECO:0000259" key="11">
    <source>
        <dbReference type="PROSITE" id="PS50850"/>
    </source>
</evidence>
<keyword evidence="2" id="KW-0813">Transport</keyword>
<dbReference type="InterPro" id="IPR036259">
    <property type="entry name" value="MFS_trans_sf"/>
</dbReference>
<evidence type="ECO:0000313" key="13">
    <source>
        <dbReference type="Proteomes" id="UP000781932"/>
    </source>
</evidence>
<evidence type="ECO:0000256" key="7">
    <source>
        <dbReference type="ARBA" id="ARBA00023242"/>
    </source>
</evidence>